<organism evidence="4 5">
    <name type="scientific">Nonomuraea roseola</name>
    <dbReference type="NCBI Taxonomy" id="46179"/>
    <lineage>
        <taxon>Bacteria</taxon>
        <taxon>Bacillati</taxon>
        <taxon>Actinomycetota</taxon>
        <taxon>Actinomycetes</taxon>
        <taxon>Streptosporangiales</taxon>
        <taxon>Streptosporangiaceae</taxon>
        <taxon>Nonomuraea</taxon>
    </lineage>
</organism>
<comment type="caution">
    <text evidence="4">The sequence shown here is derived from an EMBL/GenBank/DDBJ whole genome shotgun (WGS) entry which is preliminary data.</text>
</comment>
<keyword evidence="5" id="KW-1185">Reference proteome</keyword>
<keyword evidence="3" id="KW-0472">Membrane</keyword>
<protein>
    <submittedName>
        <fullName evidence="4">SDR family NAD(P)-dependent oxidoreductase</fullName>
        <ecNumber evidence="4">1.1.1.-</ecNumber>
    </submittedName>
</protein>
<dbReference type="EMBL" id="JBHMCE010000011">
    <property type="protein sequence ID" value="MFB9531400.1"/>
    <property type="molecule type" value="Genomic_DNA"/>
</dbReference>
<keyword evidence="2 4" id="KW-0560">Oxidoreductase</keyword>
<dbReference type="GO" id="GO:0016491">
    <property type="term" value="F:oxidoreductase activity"/>
    <property type="evidence" value="ECO:0007669"/>
    <property type="project" value="UniProtKB-KW"/>
</dbReference>
<dbReference type="EC" id="1.1.1.-" evidence="4"/>
<dbReference type="RefSeq" id="WP_346122226.1">
    <property type="nucleotide sequence ID" value="NZ_BAAAXC010000013.1"/>
</dbReference>
<evidence type="ECO:0000256" key="2">
    <source>
        <dbReference type="ARBA" id="ARBA00023002"/>
    </source>
</evidence>
<dbReference type="PRINTS" id="PR00081">
    <property type="entry name" value="GDHRDH"/>
</dbReference>
<evidence type="ECO:0000313" key="4">
    <source>
        <dbReference type="EMBL" id="MFB9531400.1"/>
    </source>
</evidence>
<dbReference type="Gene3D" id="3.40.50.720">
    <property type="entry name" value="NAD(P)-binding Rossmann-like Domain"/>
    <property type="match status" value="1"/>
</dbReference>
<dbReference type="CDD" id="cd05233">
    <property type="entry name" value="SDR_c"/>
    <property type="match status" value="1"/>
</dbReference>
<evidence type="ECO:0000256" key="1">
    <source>
        <dbReference type="ARBA" id="ARBA00006484"/>
    </source>
</evidence>
<evidence type="ECO:0000256" key="3">
    <source>
        <dbReference type="SAM" id="Phobius"/>
    </source>
</evidence>
<proteinExistence type="inferred from homology"/>
<dbReference type="Pfam" id="PF13561">
    <property type="entry name" value="adh_short_C2"/>
    <property type="match status" value="1"/>
</dbReference>
<dbReference type="InterPro" id="IPR002347">
    <property type="entry name" value="SDR_fam"/>
</dbReference>
<gene>
    <name evidence="4" type="ORF">ACFFRN_32775</name>
</gene>
<sequence length="257" mass="25773">MSVLPVPSTSPLPQALAGRTAVIIGGSSGIGMAAGALLTSVGARVVLVGRDQDRLDAAVRRVGGDALGVSAEVSDERSLERAFELAGTVDHVLVTAGGFGGGALESTPGPEVRHHVDSRVWGAYTAARLAARRLPAGGSITFSSGVYATRPLPGVSAAVAALGAVESLTRALAVELAPRRLRVNTIRFGIFDTPLSRGAFGAGHDSAGDQAVAEHGATLPLGRFGTPEEAASAALFVMANAYVTGTVLTVDGGASLA</sequence>
<feature type="transmembrane region" description="Helical" evidence="3">
    <location>
        <begin position="20"/>
        <end position="47"/>
    </location>
</feature>
<dbReference type="InterPro" id="IPR051122">
    <property type="entry name" value="SDR_DHRS6-like"/>
</dbReference>
<keyword evidence="3" id="KW-0812">Transmembrane</keyword>
<name>A0ABV5Q7D9_9ACTN</name>
<comment type="similarity">
    <text evidence="1">Belongs to the short-chain dehydrogenases/reductases (SDR) family.</text>
</comment>
<evidence type="ECO:0000313" key="5">
    <source>
        <dbReference type="Proteomes" id="UP001589646"/>
    </source>
</evidence>
<dbReference type="Proteomes" id="UP001589646">
    <property type="component" value="Unassembled WGS sequence"/>
</dbReference>
<dbReference type="PANTHER" id="PTHR43477:SF1">
    <property type="entry name" value="DIHYDROANTICAPSIN 7-DEHYDROGENASE"/>
    <property type="match status" value="1"/>
</dbReference>
<keyword evidence="3" id="KW-1133">Transmembrane helix</keyword>
<dbReference type="SUPFAM" id="SSF51735">
    <property type="entry name" value="NAD(P)-binding Rossmann-fold domains"/>
    <property type="match status" value="1"/>
</dbReference>
<accession>A0ABV5Q7D9</accession>
<dbReference type="InterPro" id="IPR036291">
    <property type="entry name" value="NAD(P)-bd_dom_sf"/>
</dbReference>
<dbReference type="PANTHER" id="PTHR43477">
    <property type="entry name" value="DIHYDROANTICAPSIN 7-DEHYDROGENASE"/>
    <property type="match status" value="1"/>
</dbReference>
<reference evidence="4 5" key="1">
    <citation type="submission" date="2024-09" db="EMBL/GenBank/DDBJ databases">
        <authorList>
            <person name="Sun Q."/>
            <person name="Mori K."/>
        </authorList>
    </citation>
    <scope>NUCLEOTIDE SEQUENCE [LARGE SCALE GENOMIC DNA]</scope>
    <source>
        <strain evidence="4 5">JCM 3323</strain>
    </source>
</reference>